<feature type="non-terminal residue" evidence="1">
    <location>
        <position position="1"/>
    </location>
</feature>
<name>A0A9N9EQZ4_FUNMO</name>
<sequence>TIKICPWFCTNTSIRIFYQELLKYLLENFILEIFIYLGNVITIVPNKDNVRFIYIGVILEAFDHERILIVTK</sequence>
<proteinExistence type="predicted"/>
<reference evidence="1" key="1">
    <citation type="submission" date="2021-06" db="EMBL/GenBank/DDBJ databases">
        <authorList>
            <person name="Kallberg Y."/>
            <person name="Tangrot J."/>
            <person name="Rosling A."/>
        </authorList>
    </citation>
    <scope>NUCLEOTIDE SEQUENCE</scope>
    <source>
        <strain evidence="1">87-6 pot B 2015</strain>
    </source>
</reference>
<protein>
    <submittedName>
        <fullName evidence="1">7434_t:CDS:1</fullName>
    </submittedName>
</protein>
<accession>A0A9N9EQZ4</accession>
<dbReference type="AlphaFoldDB" id="A0A9N9EQZ4"/>
<comment type="caution">
    <text evidence="1">The sequence shown here is derived from an EMBL/GenBank/DDBJ whole genome shotgun (WGS) entry which is preliminary data.</text>
</comment>
<evidence type="ECO:0000313" key="1">
    <source>
        <dbReference type="EMBL" id="CAG8690491.1"/>
    </source>
</evidence>
<organism evidence="1 2">
    <name type="scientific">Funneliformis mosseae</name>
    <name type="common">Endomycorrhizal fungus</name>
    <name type="synonym">Glomus mosseae</name>
    <dbReference type="NCBI Taxonomy" id="27381"/>
    <lineage>
        <taxon>Eukaryota</taxon>
        <taxon>Fungi</taxon>
        <taxon>Fungi incertae sedis</taxon>
        <taxon>Mucoromycota</taxon>
        <taxon>Glomeromycotina</taxon>
        <taxon>Glomeromycetes</taxon>
        <taxon>Glomerales</taxon>
        <taxon>Glomeraceae</taxon>
        <taxon>Funneliformis</taxon>
    </lineage>
</organism>
<dbReference type="Proteomes" id="UP000789375">
    <property type="component" value="Unassembled WGS sequence"/>
</dbReference>
<dbReference type="EMBL" id="CAJVPP010007652">
    <property type="protein sequence ID" value="CAG8690491.1"/>
    <property type="molecule type" value="Genomic_DNA"/>
</dbReference>
<evidence type="ECO:0000313" key="2">
    <source>
        <dbReference type="Proteomes" id="UP000789375"/>
    </source>
</evidence>
<keyword evidence="2" id="KW-1185">Reference proteome</keyword>
<gene>
    <name evidence="1" type="ORF">FMOSSE_LOCUS13322</name>
</gene>